<protein>
    <submittedName>
        <fullName evidence="1">Uncharacterized protein</fullName>
    </submittedName>
</protein>
<evidence type="ECO:0000313" key="1">
    <source>
        <dbReference type="EMBL" id="MEQ2400126.1"/>
    </source>
</evidence>
<proteinExistence type="predicted"/>
<dbReference type="EMBL" id="JBBMFO010000001">
    <property type="protein sequence ID" value="MEQ2400126.1"/>
    <property type="molecule type" value="Genomic_DNA"/>
</dbReference>
<reference evidence="1 2" key="1">
    <citation type="submission" date="2024-03" db="EMBL/GenBank/DDBJ databases">
        <title>Human intestinal bacterial collection.</title>
        <authorList>
            <person name="Pauvert C."/>
            <person name="Hitch T.C.A."/>
            <person name="Clavel T."/>
        </authorList>
    </citation>
    <scope>NUCLEOTIDE SEQUENCE [LARGE SCALE GENOMIC DNA]</scope>
    <source>
        <strain evidence="1 2">CLA-SR-H025</strain>
    </source>
</reference>
<name>A0ABV1CDA7_9FIRM</name>
<comment type="caution">
    <text evidence="1">The sequence shown here is derived from an EMBL/GenBank/DDBJ whole genome shotgun (WGS) entry which is preliminary data.</text>
</comment>
<organism evidence="1 2">
    <name type="scientific">Peptoniphilus hominis</name>
    <name type="common">ex Hitch et al. 2025</name>
    <dbReference type="NCBI Taxonomy" id="3133174"/>
    <lineage>
        <taxon>Bacteria</taxon>
        <taxon>Bacillati</taxon>
        <taxon>Bacillota</taxon>
        <taxon>Tissierellia</taxon>
        <taxon>Tissierellales</taxon>
        <taxon>Peptoniphilaceae</taxon>
        <taxon>Peptoniphilus</taxon>
    </lineage>
</organism>
<accession>A0ABV1CDA7</accession>
<gene>
    <name evidence="1" type="ORF">WMO19_00750</name>
</gene>
<sequence>MAVDFETPQEDLRDWIVDNWETAVFDCIGLALSTMVVDAKKDMSDVVDREETADFISERVKTGILNVLDTYDVEIPKSLKVKEYTGSYHGRDFYICKCPMCGCHLDGNQVQKYCHECGQRLEWEQ</sequence>
<dbReference type="RefSeq" id="WP_349169802.1">
    <property type="nucleotide sequence ID" value="NZ_JBBMFO010000001.1"/>
</dbReference>
<evidence type="ECO:0000313" key="2">
    <source>
        <dbReference type="Proteomes" id="UP001447979"/>
    </source>
</evidence>
<keyword evidence="2" id="KW-1185">Reference proteome</keyword>
<dbReference type="Proteomes" id="UP001447979">
    <property type="component" value="Unassembled WGS sequence"/>
</dbReference>